<organism evidence="2 3">
    <name type="scientific">Gigaspora margarita</name>
    <dbReference type="NCBI Taxonomy" id="4874"/>
    <lineage>
        <taxon>Eukaryota</taxon>
        <taxon>Fungi</taxon>
        <taxon>Fungi incertae sedis</taxon>
        <taxon>Mucoromycota</taxon>
        <taxon>Glomeromycotina</taxon>
        <taxon>Glomeromycetes</taxon>
        <taxon>Diversisporales</taxon>
        <taxon>Gigasporaceae</taxon>
        <taxon>Gigaspora</taxon>
    </lineage>
</organism>
<evidence type="ECO:0000313" key="2">
    <source>
        <dbReference type="EMBL" id="CAG8855462.1"/>
    </source>
</evidence>
<reference evidence="2 3" key="1">
    <citation type="submission" date="2021-06" db="EMBL/GenBank/DDBJ databases">
        <authorList>
            <person name="Kallberg Y."/>
            <person name="Tangrot J."/>
            <person name="Rosling A."/>
        </authorList>
    </citation>
    <scope>NUCLEOTIDE SEQUENCE [LARGE SCALE GENOMIC DNA]</scope>
    <source>
        <strain evidence="2 3">120-4 pot B 10/14</strain>
    </source>
</reference>
<proteinExistence type="predicted"/>
<feature type="compositionally biased region" description="Polar residues" evidence="1">
    <location>
        <begin position="83"/>
        <end position="94"/>
    </location>
</feature>
<accession>A0ABN7XKC1</accession>
<dbReference type="Proteomes" id="UP000789901">
    <property type="component" value="Unassembled WGS sequence"/>
</dbReference>
<keyword evidence="3" id="KW-1185">Reference proteome</keyword>
<feature type="region of interest" description="Disordered" evidence="1">
    <location>
        <begin position="76"/>
        <end position="105"/>
    </location>
</feature>
<dbReference type="EMBL" id="CAJVQB010149596">
    <property type="protein sequence ID" value="CAG8855462.1"/>
    <property type="molecule type" value="Genomic_DNA"/>
</dbReference>
<name>A0ABN7XKC1_GIGMA</name>
<evidence type="ECO:0000256" key="1">
    <source>
        <dbReference type="SAM" id="MobiDB-lite"/>
    </source>
</evidence>
<evidence type="ECO:0000313" key="3">
    <source>
        <dbReference type="Proteomes" id="UP000789901"/>
    </source>
</evidence>
<feature type="compositionally biased region" description="Basic and acidic residues" evidence="1">
    <location>
        <begin position="95"/>
        <end position="105"/>
    </location>
</feature>
<comment type="caution">
    <text evidence="2">The sequence shown here is derived from an EMBL/GenBank/DDBJ whole genome shotgun (WGS) entry which is preliminary data.</text>
</comment>
<feature type="non-terminal residue" evidence="2">
    <location>
        <position position="105"/>
    </location>
</feature>
<feature type="non-terminal residue" evidence="2">
    <location>
        <position position="1"/>
    </location>
</feature>
<sequence>IENFTVKLIWMTTEDKLRQDYRIQDLKKLLFGTSHKEKIKARCLYMRGLFDRSIFNQLKQEENTEIRKALKEKVLGRAEKESMSSSTGQIQSPPKNKDKFQRKEL</sequence>
<gene>
    <name evidence="2" type="ORF">GMARGA_LOCUS44283</name>
</gene>
<protein>
    <submittedName>
        <fullName evidence="2">45355_t:CDS:1</fullName>
    </submittedName>
</protein>